<dbReference type="EMBL" id="JAQQKW010000002">
    <property type="protein sequence ID" value="MDC7693536.1"/>
    <property type="molecule type" value="Genomic_DNA"/>
</dbReference>
<feature type="signal peptide" evidence="2">
    <location>
        <begin position="1"/>
        <end position="23"/>
    </location>
</feature>
<dbReference type="SUPFAM" id="SSF56925">
    <property type="entry name" value="OMPA-like"/>
    <property type="match status" value="1"/>
</dbReference>
<dbReference type="Gene3D" id="2.40.160.20">
    <property type="match status" value="1"/>
</dbReference>
<feature type="domain" description="Outer membrane protein beta-barrel" evidence="3">
    <location>
        <begin position="9"/>
        <end position="175"/>
    </location>
</feature>
<keyword evidence="5" id="KW-1185">Reference proteome</keyword>
<reference evidence="4 5" key="1">
    <citation type="submission" date="2023-01" db="EMBL/GenBank/DDBJ databases">
        <title>Novel species of the genus Asticcacaulis isolated from rivers.</title>
        <authorList>
            <person name="Lu H."/>
        </authorList>
    </citation>
    <scope>NUCLEOTIDE SEQUENCE [LARGE SCALE GENOMIC DNA]</scope>
    <source>
        <strain evidence="4 5">DXS10W</strain>
    </source>
</reference>
<evidence type="ECO:0000313" key="4">
    <source>
        <dbReference type="EMBL" id="MDC7693536.1"/>
    </source>
</evidence>
<evidence type="ECO:0000313" key="5">
    <source>
        <dbReference type="Proteomes" id="UP001216595"/>
    </source>
</evidence>
<evidence type="ECO:0000256" key="2">
    <source>
        <dbReference type="SAM" id="SignalP"/>
    </source>
</evidence>
<protein>
    <submittedName>
        <fullName evidence="4">Porin family protein</fullName>
    </submittedName>
</protein>
<evidence type="ECO:0000259" key="3">
    <source>
        <dbReference type="Pfam" id="PF13505"/>
    </source>
</evidence>
<gene>
    <name evidence="4" type="ORF">PQU94_04485</name>
</gene>
<organism evidence="4 5">
    <name type="scientific">Asticcacaulis currens</name>
    <dbReference type="NCBI Taxonomy" id="2984210"/>
    <lineage>
        <taxon>Bacteria</taxon>
        <taxon>Pseudomonadati</taxon>
        <taxon>Pseudomonadota</taxon>
        <taxon>Alphaproteobacteria</taxon>
        <taxon>Caulobacterales</taxon>
        <taxon>Caulobacteraceae</taxon>
        <taxon>Asticcacaulis</taxon>
    </lineage>
</organism>
<comment type="caution">
    <text evidence="4">The sequence shown here is derived from an EMBL/GenBank/DDBJ whole genome shotgun (WGS) entry which is preliminary data.</text>
</comment>
<sequence>MKTMLMATAALAAAAFGASTASAQSLSQPEVYGSIGATATNNNKSDSSLNSMNARLGAKLTPHFGVEGELAAGTNGDTTNNGRYKLTNKKAAYAVGFLPVSDRVELIGRVGVSDTQLKNYNNSPIAEDGTALDVGVGAQMKLNDAYTIRGDYTRSAFKDDRGNADNLSVSVVRKF</sequence>
<evidence type="ECO:0000256" key="1">
    <source>
        <dbReference type="ARBA" id="ARBA00022729"/>
    </source>
</evidence>
<proteinExistence type="predicted"/>
<feature type="chain" id="PRO_5046587715" evidence="2">
    <location>
        <begin position="24"/>
        <end position="175"/>
    </location>
</feature>
<dbReference type="RefSeq" id="WP_272740296.1">
    <property type="nucleotide sequence ID" value="NZ_JAQQKW010000002.1"/>
</dbReference>
<dbReference type="Proteomes" id="UP001216595">
    <property type="component" value="Unassembled WGS sequence"/>
</dbReference>
<name>A0ABT5IDK3_9CAUL</name>
<dbReference type="InterPro" id="IPR027385">
    <property type="entry name" value="Beta-barrel_OMP"/>
</dbReference>
<dbReference type="InterPro" id="IPR011250">
    <property type="entry name" value="OMP/PagP_B-barrel"/>
</dbReference>
<accession>A0ABT5IDK3</accession>
<keyword evidence="1 2" id="KW-0732">Signal</keyword>
<dbReference type="Pfam" id="PF13505">
    <property type="entry name" value="OMP_b-brl"/>
    <property type="match status" value="1"/>
</dbReference>